<dbReference type="EC" id="4.3.1.1" evidence="2"/>
<dbReference type="EMBL" id="JADEXS010000669">
    <property type="protein sequence ID" value="MBE9026709.1"/>
    <property type="molecule type" value="Genomic_DNA"/>
</dbReference>
<dbReference type="Gene3D" id="1.20.200.10">
    <property type="entry name" value="Fumarase/aspartase (Central domain)"/>
    <property type="match status" value="1"/>
</dbReference>
<dbReference type="SUPFAM" id="SSF48557">
    <property type="entry name" value="L-aspartase-like"/>
    <property type="match status" value="1"/>
</dbReference>
<feature type="domain" description="Fumarase C C-terminal" evidence="5">
    <location>
        <begin position="413"/>
        <end position="464"/>
    </location>
</feature>
<dbReference type="FunFam" id="1.20.200.10:FF:000001">
    <property type="entry name" value="Fumarate hydratase, mitochondrial"/>
    <property type="match status" value="1"/>
</dbReference>
<reference evidence="6" key="1">
    <citation type="submission" date="2020-10" db="EMBL/GenBank/DDBJ databases">
        <authorList>
            <person name="Castelo-Branco R."/>
            <person name="Eusebio N."/>
            <person name="Adriana R."/>
            <person name="Vieira A."/>
            <person name="Brugerolle De Fraissinette N."/>
            <person name="Rezende De Castro R."/>
            <person name="Schneider M.P."/>
            <person name="Vasconcelos V."/>
            <person name="Leao P.N."/>
        </authorList>
    </citation>
    <scope>NUCLEOTIDE SEQUENCE</scope>
    <source>
        <strain evidence="6">LEGE 12446</strain>
    </source>
</reference>
<dbReference type="PANTHER" id="PTHR42696">
    <property type="entry name" value="ASPARTATE AMMONIA-LYASE"/>
    <property type="match status" value="1"/>
</dbReference>
<keyword evidence="7" id="KW-1185">Reference proteome</keyword>
<dbReference type="Gene3D" id="1.10.275.10">
    <property type="entry name" value="Fumarase/aspartase (N-terminal domain)"/>
    <property type="match status" value="1"/>
</dbReference>
<protein>
    <recommendedName>
        <fullName evidence="2">aspartate ammonia-lyase</fullName>
        <ecNumber evidence="2">4.3.1.1</ecNumber>
    </recommendedName>
</protein>
<name>A0A8J6ZU65_DESMC</name>
<dbReference type="Pfam" id="PF00206">
    <property type="entry name" value="Lyase_1"/>
    <property type="match status" value="1"/>
</dbReference>
<dbReference type="InterPro" id="IPR051546">
    <property type="entry name" value="Aspartate_Ammonia-Lyase"/>
</dbReference>
<dbReference type="GO" id="GO:0006531">
    <property type="term" value="P:aspartate metabolic process"/>
    <property type="evidence" value="ECO:0007669"/>
    <property type="project" value="TreeGrafter"/>
</dbReference>
<sequence>MTQHTDSEFRIERDSMGDRQIASSVYYGIQTLRAIENFPISGIKPLHTYVDACLLIKKATAIVNGELSCIPEDISQAIVQATDEILAGNLREQFVVDVYQAGAGTSHHMNVNEVLANRALEILGDEKGNYKRVSPNDHVNYGQSTNDVIPTAIRIGGLLALSHTLHPALEEAIASLENKAVEFQDIVKSGRTHLQDAVPVRLGENFRAWAQILTEHQNRIYTASGDLMVLGLGGSAAGTGLNTHPLYRARVVEVLSELIDTPLEPAPHLMAAMQSMAPFVNVSGALRNLAQDLAKISHDLRLMDSGPKTGLKEIQLPPVQPGSSIMPGKYNPVMAEMTSMVCFQVMGYDNAIALAAQAGQLELNVMMPLIAYNLIHSIEILGNTIAALTKRCIQGITANKERCLAYAEGSLALVTALNTHIGYLNAAAVAKESLETGKSLRQIVLERGLMSETDLATVLDLEQMSAILPLSPE</sequence>
<evidence type="ECO:0000259" key="5">
    <source>
        <dbReference type="Pfam" id="PF10415"/>
    </source>
</evidence>
<dbReference type="FunFam" id="1.10.40.30:FF:000002">
    <property type="entry name" value="Fumarate hydratase class II"/>
    <property type="match status" value="1"/>
</dbReference>
<evidence type="ECO:0000256" key="1">
    <source>
        <dbReference type="ARBA" id="ARBA00001494"/>
    </source>
</evidence>
<dbReference type="CDD" id="cd01357">
    <property type="entry name" value="Aspartase"/>
    <property type="match status" value="1"/>
</dbReference>
<proteinExistence type="predicted"/>
<evidence type="ECO:0000313" key="6">
    <source>
        <dbReference type="EMBL" id="MBE9026709.1"/>
    </source>
</evidence>
<evidence type="ECO:0000313" key="7">
    <source>
        <dbReference type="Proteomes" id="UP000622533"/>
    </source>
</evidence>
<dbReference type="InterPro" id="IPR024083">
    <property type="entry name" value="Fumarase/histidase_N"/>
</dbReference>
<comment type="caution">
    <text evidence="6">The sequence shown here is derived from an EMBL/GenBank/DDBJ whole genome shotgun (WGS) entry which is preliminary data.</text>
</comment>
<dbReference type="Gene3D" id="1.10.40.30">
    <property type="entry name" value="Fumarase/aspartase (C-terminal domain)"/>
    <property type="match status" value="1"/>
</dbReference>
<dbReference type="GO" id="GO:0006099">
    <property type="term" value="P:tricarboxylic acid cycle"/>
    <property type="evidence" value="ECO:0007669"/>
    <property type="project" value="InterPro"/>
</dbReference>
<dbReference type="FunFam" id="1.10.275.10:FF:000001">
    <property type="entry name" value="Fumarate hydratase, mitochondrial"/>
    <property type="match status" value="1"/>
</dbReference>
<evidence type="ECO:0000256" key="2">
    <source>
        <dbReference type="ARBA" id="ARBA00012992"/>
    </source>
</evidence>
<accession>A0A8J6ZU65</accession>
<dbReference type="InterPro" id="IPR022761">
    <property type="entry name" value="Fumarate_lyase_N"/>
</dbReference>
<dbReference type="InterPro" id="IPR018951">
    <property type="entry name" value="Fumarase_C_C"/>
</dbReference>
<dbReference type="Proteomes" id="UP000622533">
    <property type="component" value="Unassembled WGS sequence"/>
</dbReference>
<dbReference type="GO" id="GO:0008797">
    <property type="term" value="F:aspartate ammonia-lyase activity"/>
    <property type="evidence" value="ECO:0007669"/>
    <property type="project" value="UniProtKB-EC"/>
</dbReference>
<dbReference type="InterPro" id="IPR008948">
    <property type="entry name" value="L-Aspartase-like"/>
</dbReference>
<dbReference type="InterPro" id="IPR020557">
    <property type="entry name" value="Fumarate_lyase_CS"/>
</dbReference>
<dbReference type="NCBIfam" id="NF008909">
    <property type="entry name" value="PRK12273.1"/>
    <property type="match status" value="1"/>
</dbReference>
<dbReference type="InterPro" id="IPR000362">
    <property type="entry name" value="Fumarate_lyase_fam"/>
</dbReference>
<dbReference type="PANTHER" id="PTHR42696:SF2">
    <property type="entry name" value="ASPARTATE AMMONIA-LYASE"/>
    <property type="match status" value="1"/>
</dbReference>
<dbReference type="PRINTS" id="PR00149">
    <property type="entry name" value="FUMRATELYASE"/>
</dbReference>
<dbReference type="GO" id="GO:0005829">
    <property type="term" value="C:cytosol"/>
    <property type="evidence" value="ECO:0007669"/>
    <property type="project" value="TreeGrafter"/>
</dbReference>
<feature type="domain" description="Fumarate lyase N-terminal" evidence="4">
    <location>
        <begin position="19"/>
        <end position="347"/>
    </location>
</feature>
<gene>
    <name evidence="6" type="ORF">IQ276_31120</name>
</gene>
<evidence type="ECO:0000256" key="3">
    <source>
        <dbReference type="ARBA" id="ARBA00023239"/>
    </source>
</evidence>
<dbReference type="Pfam" id="PF10415">
    <property type="entry name" value="FumaraseC_C"/>
    <property type="match status" value="1"/>
</dbReference>
<dbReference type="PROSITE" id="PS00163">
    <property type="entry name" value="FUMARATE_LYASES"/>
    <property type="match status" value="1"/>
</dbReference>
<keyword evidence="3" id="KW-0456">Lyase</keyword>
<evidence type="ECO:0000259" key="4">
    <source>
        <dbReference type="Pfam" id="PF00206"/>
    </source>
</evidence>
<organism evidence="6 7">
    <name type="scientific">Desmonostoc muscorum LEGE 12446</name>
    <dbReference type="NCBI Taxonomy" id="1828758"/>
    <lineage>
        <taxon>Bacteria</taxon>
        <taxon>Bacillati</taxon>
        <taxon>Cyanobacteriota</taxon>
        <taxon>Cyanophyceae</taxon>
        <taxon>Nostocales</taxon>
        <taxon>Nostocaceae</taxon>
        <taxon>Desmonostoc</taxon>
    </lineage>
</organism>
<comment type="catalytic activity">
    <reaction evidence="1">
        <text>L-aspartate = fumarate + NH4(+)</text>
        <dbReference type="Rhea" id="RHEA:16601"/>
        <dbReference type="ChEBI" id="CHEBI:28938"/>
        <dbReference type="ChEBI" id="CHEBI:29806"/>
        <dbReference type="ChEBI" id="CHEBI:29991"/>
        <dbReference type="EC" id="4.3.1.1"/>
    </reaction>
</comment>
<dbReference type="PRINTS" id="PR00145">
    <property type="entry name" value="ARGSUCLYASE"/>
</dbReference>
<dbReference type="AlphaFoldDB" id="A0A8J6ZU65"/>
<dbReference type="RefSeq" id="WP_193922989.1">
    <property type="nucleotide sequence ID" value="NZ_JADEXS020000001.1"/>
</dbReference>